<dbReference type="NCBIfam" id="NF033709">
    <property type="entry name" value="PorV_fam"/>
    <property type="match status" value="1"/>
</dbReference>
<gene>
    <name evidence="1" type="ORF">METZ01_LOCUS328291</name>
</gene>
<name>A0A382PRG2_9ZZZZ</name>
<evidence type="ECO:0000313" key="1">
    <source>
        <dbReference type="EMBL" id="SVC75437.1"/>
    </source>
</evidence>
<protein>
    <submittedName>
        <fullName evidence="1">Uncharacterized protein</fullName>
    </submittedName>
</protein>
<dbReference type="AlphaFoldDB" id="A0A382PRG2"/>
<proteinExistence type="predicted"/>
<accession>A0A382PRG2</accession>
<reference evidence="1" key="1">
    <citation type="submission" date="2018-05" db="EMBL/GenBank/DDBJ databases">
        <authorList>
            <person name="Lanie J.A."/>
            <person name="Ng W.-L."/>
            <person name="Kazmierczak K.M."/>
            <person name="Andrzejewski T.M."/>
            <person name="Davidsen T.M."/>
            <person name="Wayne K.J."/>
            <person name="Tettelin H."/>
            <person name="Glass J.I."/>
            <person name="Rusch D."/>
            <person name="Podicherti R."/>
            <person name="Tsui H.-C.T."/>
            <person name="Winkler M.E."/>
        </authorList>
    </citation>
    <scope>NUCLEOTIDE SEQUENCE</scope>
</reference>
<organism evidence="1">
    <name type="scientific">marine metagenome</name>
    <dbReference type="NCBI Taxonomy" id="408172"/>
    <lineage>
        <taxon>unclassified sequences</taxon>
        <taxon>metagenomes</taxon>
        <taxon>ecological metagenomes</taxon>
    </lineage>
</organism>
<dbReference type="EMBL" id="UINC01108949">
    <property type="protein sequence ID" value="SVC75437.1"/>
    <property type="molecule type" value="Genomic_DNA"/>
</dbReference>
<sequence>YADQLSAGLAAGISGKIIRQRLAQYGGRAYAIDFGIQYDFPRTPFPIRVAAVVQNWGTRIKFKDENQSDPLPRVFRSGTAITLLNTGYHKLQFVADLTAEIDKLREDDEKGVTAFLDQNPGMTRSQLMSERGVGLHALEWRHLHKNFGIEYSLSKLIFLRAGYKKEPGINLPGFSDHLTYGLGFRVYFGQLDYAQIPGGGPYNKRLNVVALKFIF</sequence>
<feature type="non-terminal residue" evidence="1">
    <location>
        <position position="1"/>
    </location>
</feature>